<dbReference type="Proteomes" id="UP000887577">
    <property type="component" value="Unplaced"/>
</dbReference>
<dbReference type="GO" id="GO:0000166">
    <property type="term" value="F:nucleotide binding"/>
    <property type="evidence" value="ECO:0007669"/>
    <property type="project" value="InterPro"/>
</dbReference>
<dbReference type="Pfam" id="PF16099">
    <property type="entry name" value="RMI1_C"/>
    <property type="match status" value="1"/>
</dbReference>
<dbReference type="InterPro" id="IPR032199">
    <property type="entry name" value="RMI1_C"/>
</dbReference>
<dbReference type="AlphaFoldDB" id="A0A914Z339"/>
<evidence type="ECO:0000313" key="3">
    <source>
        <dbReference type="Proteomes" id="UP000887577"/>
    </source>
</evidence>
<evidence type="ECO:0000256" key="1">
    <source>
        <dbReference type="SAM" id="MobiDB-lite"/>
    </source>
</evidence>
<organism evidence="3 4">
    <name type="scientific">Panagrolaimus superbus</name>
    <dbReference type="NCBI Taxonomy" id="310955"/>
    <lineage>
        <taxon>Eukaryota</taxon>
        <taxon>Metazoa</taxon>
        <taxon>Ecdysozoa</taxon>
        <taxon>Nematoda</taxon>
        <taxon>Chromadorea</taxon>
        <taxon>Rhabditida</taxon>
        <taxon>Tylenchina</taxon>
        <taxon>Panagrolaimomorpha</taxon>
        <taxon>Panagrolaimoidea</taxon>
        <taxon>Panagrolaimidae</taxon>
        <taxon>Panagrolaimus</taxon>
    </lineage>
</organism>
<name>A0A914Z339_9BILA</name>
<evidence type="ECO:0000313" key="4">
    <source>
        <dbReference type="WBParaSite" id="PSU_v2.g6468.t1"/>
    </source>
</evidence>
<feature type="region of interest" description="Disordered" evidence="1">
    <location>
        <begin position="137"/>
        <end position="166"/>
    </location>
</feature>
<protein>
    <submittedName>
        <fullName evidence="4">RecQ-mediated genome instability protein 1 C-terminal OB-fold domain-containing protein</fullName>
    </submittedName>
</protein>
<dbReference type="WBParaSite" id="PSU_v2.g6468.t1">
    <property type="protein sequence ID" value="PSU_v2.g6468.t1"/>
    <property type="gene ID" value="PSU_v2.g6468"/>
</dbReference>
<feature type="domain" description="RecQ-mediated genome instability protein 1 C-terminal OB-fold" evidence="2">
    <location>
        <begin position="315"/>
        <end position="403"/>
    </location>
</feature>
<evidence type="ECO:0000259" key="2">
    <source>
        <dbReference type="Pfam" id="PF16099"/>
    </source>
</evidence>
<keyword evidence="3" id="KW-1185">Reference proteome</keyword>
<sequence>MLPVRQPIFNDFVPETPAAAYGNVSLQNKTQIDNNGFKKPILPIKRPHNSDFVPETPAAVYNEIKKPSKSLAEINLGPKKVYQSLITSSKNFQRRSIFKNELPIKTELVDVKPTPSSFKRLPAEDTVVMSDSLTDFSADNDVQMNNSNDNDESDNTGGGSSQPKENTRKSFAELLAMESDDEFMEYIQANKASQNATPLRDETLPLPFSIDRDTIPRKRLAERPKTPPLYNPRKLNFSQPAGCIPRKKNLLEAADVEHGEKRKKVVFRNPLVEKYKDLKVVKLNIVMDQKKFWLCPERRMIQPIFCDPKDEIDLKNWSLMVKISDETFGDVGMVVDKELLTFLLGYNAAHLKKAIAEKDSNELEKCREKAQNLRKIFARLDLVLEVEFSPDSSSYPVIKKINNLAKSLDVI</sequence>
<proteinExistence type="predicted"/>
<reference evidence="4" key="1">
    <citation type="submission" date="2022-11" db="UniProtKB">
        <authorList>
            <consortium name="WormBaseParasite"/>
        </authorList>
    </citation>
    <scope>IDENTIFICATION</scope>
</reference>
<accession>A0A914Z339</accession>